<feature type="region of interest" description="Disordered" evidence="1">
    <location>
        <begin position="1"/>
        <end position="81"/>
    </location>
</feature>
<evidence type="ECO:0000313" key="2">
    <source>
        <dbReference type="EMBL" id="RLO00193.1"/>
    </source>
</evidence>
<comment type="caution">
    <text evidence="2">The sequence shown here is derived from an EMBL/GenBank/DDBJ whole genome shotgun (WGS) entry which is preliminary data.</text>
</comment>
<feature type="compositionally biased region" description="Low complexity" evidence="1">
    <location>
        <begin position="54"/>
        <end position="66"/>
    </location>
</feature>
<accession>A0A9X8DMK2</accession>
<dbReference type="EMBL" id="QUTI01042051">
    <property type="protein sequence ID" value="RLO00193.1"/>
    <property type="molecule type" value="Genomic_DNA"/>
</dbReference>
<proteinExistence type="predicted"/>
<gene>
    <name evidence="2" type="ORF">DYB28_014847</name>
</gene>
<evidence type="ECO:0000313" key="3">
    <source>
        <dbReference type="Proteomes" id="UP000275652"/>
    </source>
</evidence>
<feature type="non-terminal residue" evidence="2">
    <location>
        <position position="237"/>
    </location>
</feature>
<protein>
    <submittedName>
        <fullName evidence="2">Uncharacterized protein</fullName>
    </submittedName>
</protein>
<dbReference type="AlphaFoldDB" id="A0A9X8DMK2"/>
<dbReference type="Proteomes" id="UP000275652">
    <property type="component" value="Unassembled WGS sequence"/>
</dbReference>
<evidence type="ECO:0000256" key="1">
    <source>
        <dbReference type="SAM" id="MobiDB-lite"/>
    </source>
</evidence>
<feature type="compositionally biased region" description="Basic and acidic residues" evidence="1">
    <location>
        <begin position="17"/>
        <end position="26"/>
    </location>
</feature>
<organism evidence="2 3">
    <name type="scientific">Aphanomyces astaci</name>
    <name type="common">Crayfish plague agent</name>
    <dbReference type="NCBI Taxonomy" id="112090"/>
    <lineage>
        <taxon>Eukaryota</taxon>
        <taxon>Sar</taxon>
        <taxon>Stramenopiles</taxon>
        <taxon>Oomycota</taxon>
        <taxon>Saprolegniomycetes</taxon>
        <taxon>Saprolegniales</taxon>
        <taxon>Verrucalvaceae</taxon>
        <taxon>Aphanomyces</taxon>
    </lineage>
</organism>
<reference evidence="2 3" key="1">
    <citation type="journal article" date="2018" name="J. Invertebr. Pathol.">
        <title>New genotyping method for the causative agent of crayfish plague (Aphanomyces astaci) based on whole genome data.</title>
        <authorList>
            <person name="Minardi D."/>
            <person name="Studholme D.J."/>
            <person name="van der Giezen M."/>
            <person name="Pretto T."/>
            <person name="Oidtmann B."/>
        </authorList>
    </citation>
    <scope>NUCLEOTIDE SEQUENCE [LARGE SCALE GENOMIC DNA]</scope>
    <source>
        <strain evidence="2 3">KB13</strain>
    </source>
</reference>
<name>A0A9X8DMK2_APHAT</name>
<sequence>MSDSDHQRSQSPVNGTERSRSREAERGPVSTRWLRQHPIYGTPPNPVIAPFDSPAPAATPTGATNLPPVPDDDDMGQGDERGFVYNAPALPDLPSFNGSTKSVRRTFIRQYNKNLDQVNALQLNVSRPFVMPVSACMDVFTKKRVAMWDMSNRDYRGVTETECAAWFSKAFEEGHQDLEVLKKRLTTAIRFDTTIVDADSRIGKMLDNLMRALERDDQAWVLDQEGKTVVDIMVKAI</sequence>